<dbReference type="STRING" id="200991.AUC31_12045"/>
<dbReference type="SMART" id="SM00530">
    <property type="entry name" value="HTH_XRE"/>
    <property type="match status" value="1"/>
</dbReference>
<keyword evidence="1 3" id="KW-0238">DNA-binding</keyword>
<proteinExistence type="predicted"/>
<dbReference type="PANTHER" id="PTHR46558:SF4">
    <property type="entry name" value="DNA-BIDING PHAGE PROTEIN"/>
    <property type="match status" value="1"/>
</dbReference>
<dbReference type="Proteomes" id="UP000067683">
    <property type="component" value="Chromosome"/>
</dbReference>
<dbReference type="KEGG" id="prt:AUC31_12045"/>
<dbReference type="GO" id="GO:0003677">
    <property type="term" value="F:DNA binding"/>
    <property type="evidence" value="ECO:0007669"/>
    <property type="project" value="UniProtKB-KW"/>
</dbReference>
<keyword evidence="4" id="KW-1185">Reference proteome</keyword>
<dbReference type="Pfam" id="PF01381">
    <property type="entry name" value="HTH_3"/>
    <property type="match status" value="1"/>
</dbReference>
<name>A0A0U2PCH8_9BACL</name>
<organism evidence="3 4">
    <name type="scientific">Planococcus rifietoensis</name>
    <dbReference type="NCBI Taxonomy" id="200991"/>
    <lineage>
        <taxon>Bacteria</taxon>
        <taxon>Bacillati</taxon>
        <taxon>Bacillota</taxon>
        <taxon>Bacilli</taxon>
        <taxon>Bacillales</taxon>
        <taxon>Caryophanaceae</taxon>
        <taxon>Planococcus</taxon>
    </lineage>
</organism>
<reference evidence="3" key="1">
    <citation type="submission" date="2016-01" db="EMBL/GenBank/DDBJ databases">
        <title>Complete genome of Planococcus rifietoensis type strain M8.</title>
        <authorList>
            <person name="See-Too W.S."/>
        </authorList>
    </citation>
    <scope>NUCLEOTIDE SEQUENCE [LARGE SCALE GENOMIC DNA]</scope>
    <source>
        <strain evidence="3">M8</strain>
    </source>
</reference>
<protein>
    <submittedName>
        <fullName evidence="3">DNA-binding protein</fullName>
    </submittedName>
</protein>
<dbReference type="CDD" id="cd00093">
    <property type="entry name" value="HTH_XRE"/>
    <property type="match status" value="1"/>
</dbReference>
<dbReference type="PROSITE" id="PS50943">
    <property type="entry name" value="HTH_CROC1"/>
    <property type="match status" value="1"/>
</dbReference>
<evidence type="ECO:0000259" key="2">
    <source>
        <dbReference type="PROSITE" id="PS50943"/>
    </source>
</evidence>
<feature type="domain" description="HTH cro/C1-type" evidence="2">
    <location>
        <begin position="5"/>
        <end position="59"/>
    </location>
</feature>
<dbReference type="SUPFAM" id="SSF47413">
    <property type="entry name" value="lambda repressor-like DNA-binding domains"/>
    <property type="match status" value="1"/>
</dbReference>
<dbReference type="Gene3D" id="1.10.260.40">
    <property type="entry name" value="lambda repressor-like DNA-binding domains"/>
    <property type="match status" value="1"/>
</dbReference>
<sequence length="67" mass="7624">MDNKLKELREAHGYSQDQLAQKLGVSRQTIISIEKGRYNPSLPLALQMGRIFTTPVENIFFLEEGSD</sequence>
<dbReference type="RefSeq" id="WP_058382582.1">
    <property type="nucleotide sequence ID" value="NZ_CP013659.2"/>
</dbReference>
<evidence type="ECO:0000256" key="1">
    <source>
        <dbReference type="ARBA" id="ARBA00023125"/>
    </source>
</evidence>
<gene>
    <name evidence="3" type="ORF">AUC31_12045</name>
</gene>
<dbReference type="InterPro" id="IPR010982">
    <property type="entry name" value="Lambda_DNA-bd_dom_sf"/>
</dbReference>
<accession>A0A0U2PCH8</accession>
<dbReference type="OrthoDB" id="9808239at2"/>
<dbReference type="PANTHER" id="PTHR46558">
    <property type="entry name" value="TRACRIPTIONAL REGULATORY PROTEIN-RELATED-RELATED"/>
    <property type="match status" value="1"/>
</dbReference>
<dbReference type="AlphaFoldDB" id="A0A0U2PCH8"/>
<evidence type="ECO:0000313" key="4">
    <source>
        <dbReference type="Proteomes" id="UP000067683"/>
    </source>
</evidence>
<dbReference type="EMBL" id="CP013659">
    <property type="protein sequence ID" value="ALS75879.1"/>
    <property type="molecule type" value="Genomic_DNA"/>
</dbReference>
<dbReference type="InterPro" id="IPR001387">
    <property type="entry name" value="Cro/C1-type_HTH"/>
</dbReference>
<evidence type="ECO:0000313" key="3">
    <source>
        <dbReference type="EMBL" id="ALS75879.1"/>
    </source>
</evidence>